<accession>A0A7W5ZQX9</accession>
<dbReference type="AlphaFoldDB" id="A0A7W5ZQX9"/>
<dbReference type="RefSeq" id="WP_183980066.1">
    <property type="nucleotide sequence ID" value="NZ_JACIBY010000024.1"/>
</dbReference>
<feature type="domain" description="Outer membrane protein beta-barrel" evidence="1">
    <location>
        <begin position="165"/>
        <end position="337"/>
    </location>
</feature>
<gene>
    <name evidence="2" type="ORF">FHS57_006044</name>
</gene>
<proteinExistence type="predicted"/>
<dbReference type="InterPro" id="IPR025665">
    <property type="entry name" value="Beta-barrel_OMP_2"/>
</dbReference>
<evidence type="ECO:0000313" key="2">
    <source>
        <dbReference type="EMBL" id="MBB3842015.1"/>
    </source>
</evidence>
<keyword evidence="3" id="KW-1185">Reference proteome</keyword>
<evidence type="ECO:0000259" key="1">
    <source>
        <dbReference type="Pfam" id="PF13568"/>
    </source>
</evidence>
<reference evidence="2 3" key="1">
    <citation type="submission" date="2020-08" db="EMBL/GenBank/DDBJ databases">
        <title>Genomic Encyclopedia of Type Strains, Phase IV (KMG-IV): sequencing the most valuable type-strain genomes for metagenomic binning, comparative biology and taxonomic classification.</title>
        <authorList>
            <person name="Goeker M."/>
        </authorList>
    </citation>
    <scope>NUCLEOTIDE SEQUENCE [LARGE SCALE GENOMIC DNA]</scope>
    <source>
        <strain evidence="2 3">DSM 17976</strain>
    </source>
</reference>
<dbReference type="EMBL" id="JACIBY010000024">
    <property type="protein sequence ID" value="MBB3842015.1"/>
    <property type="molecule type" value="Genomic_DNA"/>
</dbReference>
<organism evidence="2 3">
    <name type="scientific">Runella defluvii</name>
    <dbReference type="NCBI Taxonomy" id="370973"/>
    <lineage>
        <taxon>Bacteria</taxon>
        <taxon>Pseudomonadati</taxon>
        <taxon>Bacteroidota</taxon>
        <taxon>Cytophagia</taxon>
        <taxon>Cytophagales</taxon>
        <taxon>Spirosomataceae</taxon>
        <taxon>Runella</taxon>
    </lineage>
</organism>
<name>A0A7W5ZQX9_9BACT</name>
<comment type="caution">
    <text evidence="2">The sequence shown here is derived from an EMBL/GenBank/DDBJ whole genome shotgun (WGS) entry which is preliminary data.</text>
</comment>
<evidence type="ECO:0000313" key="3">
    <source>
        <dbReference type="Proteomes" id="UP000541352"/>
    </source>
</evidence>
<protein>
    <recommendedName>
        <fullName evidence="1">Outer membrane protein beta-barrel domain-containing protein</fullName>
    </recommendedName>
</protein>
<sequence length="364" mass="40847">MKSPYLFGLLVSCLLIISECFSQNTNKPDLIYRLDQSVIKATVVEVTDQEIVYQTFGDKKGQKLQLPVKSISKIVYANGDVETYNDIATQPKPLSAKLDKIVLKNRQQIEGTIVEVDEKNISYRKKGQTIINKIGLPQVAQIIYNNGETETFGQPNAPNTPSPTNSTGRSLSIYAGGGINLAHQTLPDALQSWVQPIMGYRAMLGTEWQIHKHLALRLEANYAQQGMKLVFENDYEQLMANYLKVPLLLQGQVAFGKFGLHANVGAFGGYWLSATTTSMQNQQKYRKTYVFNQFLDRGLADNRIEYGACGGVGASYAIGRSNLFLESRYDYGLSDITKYDPKPDEYHQTTNRGFGLIFGYRFRL</sequence>
<dbReference type="Proteomes" id="UP000541352">
    <property type="component" value="Unassembled WGS sequence"/>
</dbReference>
<dbReference type="Pfam" id="PF13568">
    <property type="entry name" value="OMP_b-brl_2"/>
    <property type="match status" value="1"/>
</dbReference>